<sequence>MATKIATKRLQKEYQAMQKSPPPFIVARFEEKNILDWHFIIRGPPDSPYDGGEYHGLIMFPSEYPFKPPDIKLFTPSGRFETSTKICMSMTSYHPSTWNAAWSVSTILTGLLSFMLGDEITTGAVKTTVEEKKRFAAASHGFNIANKKFRDIFPEYATPEMKDLPDMGQPPKPAGNIKQGADPAETDDVDDAAASTSPNGEPVSSASTGQKPASAPKSIAVVAATGAKIREQQQRQSWFARWRWVLAALAVIILGRISSS</sequence>
<name>A0ACC2X4R9_9TREE</name>
<evidence type="ECO:0000313" key="2">
    <source>
        <dbReference type="Proteomes" id="UP001230649"/>
    </source>
</evidence>
<gene>
    <name evidence="1" type="ORF">QFC20_000030</name>
</gene>
<protein>
    <submittedName>
        <fullName evidence="1">Uncharacterized protein</fullName>
    </submittedName>
</protein>
<accession>A0ACC2X4R9</accession>
<dbReference type="EMBL" id="JASBWS010000001">
    <property type="protein sequence ID" value="KAJ9117752.1"/>
    <property type="molecule type" value="Genomic_DNA"/>
</dbReference>
<evidence type="ECO:0000313" key="1">
    <source>
        <dbReference type="EMBL" id="KAJ9117752.1"/>
    </source>
</evidence>
<organism evidence="1 2">
    <name type="scientific">Naganishia adeliensis</name>
    <dbReference type="NCBI Taxonomy" id="92952"/>
    <lineage>
        <taxon>Eukaryota</taxon>
        <taxon>Fungi</taxon>
        <taxon>Dikarya</taxon>
        <taxon>Basidiomycota</taxon>
        <taxon>Agaricomycotina</taxon>
        <taxon>Tremellomycetes</taxon>
        <taxon>Filobasidiales</taxon>
        <taxon>Filobasidiaceae</taxon>
        <taxon>Naganishia</taxon>
    </lineage>
</organism>
<dbReference type="Proteomes" id="UP001230649">
    <property type="component" value="Unassembled WGS sequence"/>
</dbReference>
<comment type="caution">
    <text evidence="1">The sequence shown here is derived from an EMBL/GenBank/DDBJ whole genome shotgun (WGS) entry which is preliminary data.</text>
</comment>
<proteinExistence type="predicted"/>
<reference evidence="1" key="1">
    <citation type="submission" date="2023-04" db="EMBL/GenBank/DDBJ databases">
        <title>Draft Genome sequencing of Naganishia species isolated from polar environments using Oxford Nanopore Technology.</title>
        <authorList>
            <person name="Leo P."/>
            <person name="Venkateswaran K."/>
        </authorList>
    </citation>
    <scope>NUCLEOTIDE SEQUENCE</scope>
    <source>
        <strain evidence="1">MNA-CCFEE 5262</strain>
    </source>
</reference>
<keyword evidence="2" id="KW-1185">Reference proteome</keyword>